<evidence type="ECO:0000256" key="3">
    <source>
        <dbReference type="ARBA" id="ARBA00022722"/>
    </source>
</evidence>
<keyword evidence="4" id="KW-0255">Endonuclease</keyword>
<comment type="function">
    <text evidence="1">RNaseP catalyzes the removal of the 5'-leader sequence from pre-tRNA to produce the mature 5'-terminus. It can also cleave other RNA substrates such as 4.5S RNA. The protein component plays an auxiliary but essential role in vivo by binding to the 5'-leader sequence and broadening the substrate specificity of the ribozyme.</text>
</comment>
<keyword evidence="5 8" id="KW-0378">Hydrolase</keyword>
<dbReference type="EC" id="3.1.26.5" evidence="7"/>
<name>A0A8J2FWU3_9BACT</name>
<dbReference type="InterPro" id="IPR014721">
    <property type="entry name" value="Ribsml_uS5_D2-typ_fold_subgr"/>
</dbReference>
<gene>
    <name evidence="8" type="ORF">MPNT_40128</name>
</gene>
<dbReference type="PANTHER" id="PTHR33992">
    <property type="entry name" value="RIBONUCLEASE P PROTEIN COMPONENT"/>
    <property type="match status" value="1"/>
</dbReference>
<sequence>MERLFSEGTRWSDPAVLLFTLPKEDPSEPAEVAFLVSRKLKRAVLRNRLRRRMREIYRRWVGVGDKPYYLAWVAREPATQLDFWSLREKMLRLYRKFSSQR</sequence>
<evidence type="ECO:0000256" key="1">
    <source>
        <dbReference type="ARBA" id="ARBA00002663"/>
    </source>
</evidence>
<evidence type="ECO:0000256" key="4">
    <source>
        <dbReference type="ARBA" id="ARBA00022759"/>
    </source>
</evidence>
<evidence type="ECO:0000256" key="5">
    <source>
        <dbReference type="ARBA" id="ARBA00022801"/>
    </source>
</evidence>
<dbReference type="InterPro" id="IPR000100">
    <property type="entry name" value="RNase_P"/>
</dbReference>
<evidence type="ECO:0000256" key="7">
    <source>
        <dbReference type="NCBIfam" id="TIGR00188"/>
    </source>
</evidence>
<evidence type="ECO:0000256" key="6">
    <source>
        <dbReference type="ARBA" id="ARBA00022884"/>
    </source>
</evidence>
<dbReference type="Pfam" id="PF00825">
    <property type="entry name" value="Ribonuclease_P"/>
    <property type="match status" value="1"/>
</dbReference>
<dbReference type="InterPro" id="IPR020568">
    <property type="entry name" value="Ribosomal_Su5_D2-typ_SF"/>
</dbReference>
<protein>
    <recommendedName>
        <fullName evidence="7">Ribonuclease P protein component</fullName>
        <ecNumber evidence="7">3.1.26.5</ecNumber>
    </recommendedName>
</protein>
<evidence type="ECO:0000313" key="8">
    <source>
        <dbReference type="EMBL" id="CAF0701074.1"/>
    </source>
</evidence>
<evidence type="ECO:0000256" key="2">
    <source>
        <dbReference type="ARBA" id="ARBA00022694"/>
    </source>
</evidence>
<keyword evidence="9" id="KW-1185">Reference proteome</keyword>
<accession>A0A8J2FWU3</accession>
<dbReference type="GO" id="GO:0004526">
    <property type="term" value="F:ribonuclease P activity"/>
    <property type="evidence" value="ECO:0007669"/>
    <property type="project" value="UniProtKB-UniRule"/>
</dbReference>
<dbReference type="Proteomes" id="UP000663859">
    <property type="component" value="Unassembled WGS sequence"/>
</dbReference>
<keyword evidence="2" id="KW-0819">tRNA processing</keyword>
<dbReference type="SUPFAM" id="SSF54211">
    <property type="entry name" value="Ribosomal protein S5 domain 2-like"/>
    <property type="match status" value="1"/>
</dbReference>
<dbReference type="AlphaFoldDB" id="A0A8J2FWU3"/>
<organism evidence="8 9">
    <name type="scientific">Candidatus Methylacidithermus pantelleriae</name>
    <dbReference type="NCBI Taxonomy" id="2744239"/>
    <lineage>
        <taxon>Bacteria</taxon>
        <taxon>Pseudomonadati</taxon>
        <taxon>Verrucomicrobiota</taxon>
        <taxon>Methylacidiphilae</taxon>
        <taxon>Methylacidiphilales</taxon>
        <taxon>Methylacidiphilaceae</taxon>
        <taxon>Candidatus Methylacidithermus</taxon>
    </lineage>
</organism>
<dbReference type="PANTHER" id="PTHR33992:SF1">
    <property type="entry name" value="RIBONUCLEASE P PROTEIN COMPONENT"/>
    <property type="match status" value="1"/>
</dbReference>
<evidence type="ECO:0000313" key="9">
    <source>
        <dbReference type="Proteomes" id="UP000663859"/>
    </source>
</evidence>
<keyword evidence="6" id="KW-0694">RNA-binding</keyword>
<dbReference type="Gene3D" id="3.30.230.10">
    <property type="match status" value="1"/>
</dbReference>
<comment type="caution">
    <text evidence="8">The sequence shown here is derived from an EMBL/GenBank/DDBJ whole genome shotgun (WGS) entry which is preliminary data.</text>
</comment>
<keyword evidence="3" id="KW-0540">Nuclease</keyword>
<dbReference type="InterPro" id="IPR020539">
    <property type="entry name" value="RNase_P_CS"/>
</dbReference>
<dbReference type="GO" id="GO:0030677">
    <property type="term" value="C:ribonuclease P complex"/>
    <property type="evidence" value="ECO:0007669"/>
    <property type="project" value="TreeGrafter"/>
</dbReference>
<reference evidence="8" key="1">
    <citation type="submission" date="2021-02" db="EMBL/GenBank/DDBJ databases">
        <authorList>
            <person name="Cremers G."/>
            <person name="Picone N."/>
        </authorList>
    </citation>
    <scope>NUCLEOTIDE SEQUENCE</scope>
    <source>
        <strain evidence="8">PQ17</strain>
    </source>
</reference>
<dbReference type="PROSITE" id="PS00648">
    <property type="entry name" value="RIBONUCLEASE_P"/>
    <property type="match status" value="1"/>
</dbReference>
<dbReference type="GO" id="GO:0042781">
    <property type="term" value="F:3'-tRNA processing endoribonuclease activity"/>
    <property type="evidence" value="ECO:0007669"/>
    <property type="project" value="TreeGrafter"/>
</dbReference>
<dbReference type="GO" id="GO:0000049">
    <property type="term" value="F:tRNA binding"/>
    <property type="evidence" value="ECO:0007669"/>
    <property type="project" value="InterPro"/>
</dbReference>
<dbReference type="NCBIfam" id="TIGR00188">
    <property type="entry name" value="rnpA"/>
    <property type="match status" value="1"/>
</dbReference>
<proteinExistence type="predicted"/>
<dbReference type="EMBL" id="CAJNOB010000034">
    <property type="protein sequence ID" value="CAF0701074.1"/>
    <property type="molecule type" value="Genomic_DNA"/>
</dbReference>
<dbReference type="RefSeq" id="WP_174582232.1">
    <property type="nucleotide sequence ID" value="NZ_CAJNOB010000034.1"/>
</dbReference>